<evidence type="ECO:0000256" key="7">
    <source>
        <dbReference type="ARBA" id="ARBA00022989"/>
    </source>
</evidence>
<dbReference type="NCBIfam" id="NF002281">
    <property type="entry name" value="PRK01209.2-5"/>
    <property type="match status" value="1"/>
</dbReference>
<comment type="caution">
    <text evidence="10">The sequence shown here is derived from an EMBL/GenBank/DDBJ whole genome shotgun (WGS) entry which is preliminary data.</text>
</comment>
<comment type="pathway">
    <text evidence="2">Cofactor biosynthesis; adenosylcobalamin biosynthesis.</text>
</comment>
<evidence type="ECO:0000256" key="8">
    <source>
        <dbReference type="ARBA" id="ARBA00023136"/>
    </source>
</evidence>
<dbReference type="HAMAP" id="MF_00024">
    <property type="entry name" value="CobD_CbiB"/>
    <property type="match status" value="1"/>
</dbReference>
<evidence type="ECO:0000256" key="3">
    <source>
        <dbReference type="ARBA" id="ARBA00006263"/>
    </source>
</evidence>
<dbReference type="PANTHER" id="PTHR34308">
    <property type="entry name" value="COBALAMIN BIOSYNTHESIS PROTEIN CBIB"/>
    <property type="match status" value="1"/>
</dbReference>
<evidence type="ECO:0000256" key="9">
    <source>
        <dbReference type="SAM" id="Phobius"/>
    </source>
</evidence>
<gene>
    <name evidence="10" type="ORF">ASZ90_013410</name>
</gene>
<evidence type="ECO:0000256" key="1">
    <source>
        <dbReference type="ARBA" id="ARBA00004651"/>
    </source>
</evidence>
<dbReference type="GO" id="GO:0048472">
    <property type="term" value="F:threonine-phosphate decarboxylase activity"/>
    <property type="evidence" value="ECO:0007669"/>
    <property type="project" value="InterPro"/>
</dbReference>
<evidence type="ECO:0000256" key="2">
    <source>
        <dbReference type="ARBA" id="ARBA00004953"/>
    </source>
</evidence>
<evidence type="ECO:0000256" key="6">
    <source>
        <dbReference type="ARBA" id="ARBA00022692"/>
    </source>
</evidence>
<keyword evidence="7 9" id="KW-1133">Transmembrane helix</keyword>
<keyword evidence="8 9" id="KW-0472">Membrane</keyword>
<dbReference type="InterPro" id="IPR004485">
    <property type="entry name" value="Cobalamin_biosynth_CobD/CbiB"/>
</dbReference>
<feature type="transmembrane region" description="Helical" evidence="9">
    <location>
        <begin position="157"/>
        <end position="179"/>
    </location>
</feature>
<keyword evidence="6 9" id="KW-0812">Transmembrane</keyword>
<accession>A0A0W8F7S3</accession>
<evidence type="ECO:0000256" key="5">
    <source>
        <dbReference type="ARBA" id="ARBA00022573"/>
    </source>
</evidence>
<name>A0A0W8F7S3_9ZZZZ</name>
<dbReference type="EMBL" id="LNQE01001474">
    <property type="protein sequence ID" value="KUG16901.1"/>
    <property type="molecule type" value="Genomic_DNA"/>
</dbReference>
<organism evidence="10">
    <name type="scientific">hydrocarbon metagenome</name>
    <dbReference type="NCBI Taxonomy" id="938273"/>
    <lineage>
        <taxon>unclassified sequences</taxon>
        <taxon>metagenomes</taxon>
        <taxon>ecological metagenomes</taxon>
    </lineage>
</organism>
<sequence>MTLAIEEALTVFLLAVAFDILIGEPPVRVHPVVWIGRLISFLRARAGPTKVQGILLAITVIAVSVLAAHLLVRAAHVMPVLPLLVGAYLLKSTFAIRCLLETSSNIGRMIDQDMEEAKKMLPALVGRDTSTLTTAQASSAVIESLSENYVDSILSPIFYYILFAPIGLGLEAAIAFKAISTMDSMIGYKKPGLKELGYAGARLDDLANWIPARLSIILIALARPRGARSAIREAFKYHSATPSPNSGWPMAAAAGSLKIRLEKPGQYILLGENPNPETRDIFRATGLVQSAIALTLAAAFICLLL</sequence>
<dbReference type="Pfam" id="PF03186">
    <property type="entry name" value="CobD_Cbib"/>
    <property type="match status" value="1"/>
</dbReference>
<dbReference type="AlphaFoldDB" id="A0A0W8F7S3"/>
<evidence type="ECO:0000313" key="10">
    <source>
        <dbReference type="EMBL" id="KUG16901.1"/>
    </source>
</evidence>
<comment type="similarity">
    <text evidence="3">Belongs to the CobD/CbiB family.</text>
</comment>
<keyword evidence="5" id="KW-0169">Cobalamin biosynthesis</keyword>
<dbReference type="GO" id="GO:0009236">
    <property type="term" value="P:cobalamin biosynthetic process"/>
    <property type="evidence" value="ECO:0007669"/>
    <property type="project" value="UniProtKB-UniPathway"/>
</dbReference>
<dbReference type="GO" id="GO:0005886">
    <property type="term" value="C:plasma membrane"/>
    <property type="evidence" value="ECO:0007669"/>
    <property type="project" value="UniProtKB-SubCell"/>
</dbReference>
<proteinExistence type="inferred from homology"/>
<dbReference type="PANTHER" id="PTHR34308:SF1">
    <property type="entry name" value="COBALAMIN BIOSYNTHESIS PROTEIN CBIB"/>
    <property type="match status" value="1"/>
</dbReference>
<comment type="subcellular location">
    <subcellularLocation>
        <location evidence="1">Cell membrane</location>
        <topology evidence="1">Multi-pass membrane protein</topology>
    </subcellularLocation>
</comment>
<feature type="transmembrane region" description="Helical" evidence="9">
    <location>
        <begin position="53"/>
        <end position="72"/>
    </location>
</feature>
<reference evidence="10" key="1">
    <citation type="journal article" date="2015" name="Proc. Natl. Acad. Sci. U.S.A.">
        <title>Networks of energetic and metabolic interactions define dynamics in microbial communities.</title>
        <authorList>
            <person name="Embree M."/>
            <person name="Liu J.K."/>
            <person name="Al-Bassam M.M."/>
            <person name="Zengler K."/>
        </authorList>
    </citation>
    <scope>NUCLEOTIDE SEQUENCE</scope>
</reference>
<dbReference type="UniPathway" id="UPA00148"/>
<dbReference type="NCBIfam" id="TIGR00380">
    <property type="entry name" value="cobal_cbiB"/>
    <property type="match status" value="1"/>
</dbReference>
<keyword evidence="4" id="KW-1003">Cell membrane</keyword>
<evidence type="ECO:0000256" key="4">
    <source>
        <dbReference type="ARBA" id="ARBA00022475"/>
    </source>
</evidence>
<protein>
    <submittedName>
        <fullName evidence="10">Adenosylcobinamide-phosphate synthase</fullName>
    </submittedName>
</protein>